<evidence type="ECO:0000256" key="4">
    <source>
        <dbReference type="ARBA" id="ARBA00022801"/>
    </source>
</evidence>
<dbReference type="Pfam" id="PF16499">
    <property type="entry name" value="Melibiase_2"/>
    <property type="match status" value="1"/>
</dbReference>
<dbReference type="EC" id="3.2.1.22" evidence="3"/>
<evidence type="ECO:0000313" key="8">
    <source>
        <dbReference type="Proteomes" id="UP000006701"/>
    </source>
</evidence>
<dbReference type="HOGENOM" id="CLU_1224502_0_0_1"/>
<dbReference type="GO" id="GO:0004557">
    <property type="term" value="F:alpha-galactosidase activity"/>
    <property type="evidence" value="ECO:0007669"/>
    <property type="project" value="UniProtKB-EC"/>
</dbReference>
<dbReference type="InterPro" id="IPR002241">
    <property type="entry name" value="Glyco_hydro_27"/>
</dbReference>
<dbReference type="AlphaFoldDB" id="A1CMR1"/>
<evidence type="ECO:0000256" key="6">
    <source>
        <dbReference type="ARBA" id="ARBA00041452"/>
    </source>
</evidence>
<dbReference type="InterPro" id="IPR013780">
    <property type="entry name" value="Glyco_hydro_b"/>
</dbReference>
<keyword evidence="8" id="KW-1185">Reference proteome</keyword>
<dbReference type="GO" id="GO:0005975">
    <property type="term" value="P:carbohydrate metabolic process"/>
    <property type="evidence" value="ECO:0007669"/>
    <property type="project" value="InterPro"/>
</dbReference>
<proteinExistence type="inferred from homology"/>
<dbReference type="EMBL" id="DS027058">
    <property type="protein sequence ID" value="EAW08848.1"/>
    <property type="molecule type" value="Genomic_DNA"/>
</dbReference>
<dbReference type="Gene3D" id="3.20.20.70">
    <property type="entry name" value="Aldolase class I"/>
    <property type="match status" value="1"/>
</dbReference>
<evidence type="ECO:0000256" key="2">
    <source>
        <dbReference type="ARBA" id="ARBA00009743"/>
    </source>
</evidence>
<dbReference type="OrthoDB" id="5795902at2759"/>
<comment type="catalytic activity">
    <reaction evidence="1">
        <text>Hydrolysis of terminal, non-reducing alpha-D-galactose residues in alpha-D-galactosides, including galactose oligosaccharides, galactomannans and galactolipids.</text>
        <dbReference type="EC" id="3.2.1.22"/>
    </reaction>
</comment>
<dbReference type="eggNOG" id="KOG2366">
    <property type="taxonomic scope" value="Eukaryota"/>
</dbReference>
<dbReference type="SUPFAM" id="SSF51445">
    <property type="entry name" value="(Trans)glycosidases"/>
    <property type="match status" value="1"/>
</dbReference>
<dbReference type="Gene3D" id="2.60.40.1180">
    <property type="entry name" value="Golgi alpha-mannosidase II"/>
    <property type="match status" value="1"/>
</dbReference>
<dbReference type="Proteomes" id="UP000006701">
    <property type="component" value="Unassembled WGS sequence"/>
</dbReference>
<dbReference type="RefSeq" id="XP_001270274.1">
    <property type="nucleotide sequence ID" value="XM_001270273.1"/>
</dbReference>
<name>A1CMR1_ASPCL</name>
<dbReference type="PANTHER" id="PTHR11452:SF75">
    <property type="entry name" value="ALPHA-GALACTOSIDASE MEL1"/>
    <property type="match status" value="1"/>
</dbReference>
<sequence>MATLCWTTLPARSRGPGTLSTFFPYEPHGVQQKRGGRLSIAEVSPYRHPRCRRENRLSGFQEISDVVLGDCWSAGRNTSGYLIVNSAKFPNGIAELADRIHDIGLKIGIYSSAGSLTCSGYAGSLGLRGEGCHALGKLGGESALFLSVTDDMVAGGETASQSNLTALCGAREMFAKPSSSSSSSSSKELMGSKVGTVQLSGTVRAHVKPHGVAMLRLRAREQRDEL</sequence>
<protein>
    <recommendedName>
        <fullName evidence="3">alpha-galactosidase</fullName>
        <ecNumber evidence="3">3.2.1.22</ecNumber>
    </recommendedName>
    <alternativeName>
        <fullName evidence="6">Melibiase D</fullName>
    </alternativeName>
</protein>
<dbReference type="GeneID" id="4702297"/>
<comment type="similarity">
    <text evidence="2">Belongs to the glycosyl hydrolase 27 family.</text>
</comment>
<evidence type="ECO:0000256" key="1">
    <source>
        <dbReference type="ARBA" id="ARBA00001255"/>
    </source>
</evidence>
<keyword evidence="5" id="KW-0326">Glycosidase</keyword>
<keyword evidence="4" id="KW-0378">Hydrolase</keyword>
<gene>
    <name evidence="7" type="ORF">ACLA_097900</name>
</gene>
<evidence type="ECO:0000313" key="7">
    <source>
        <dbReference type="EMBL" id="EAW08848.1"/>
    </source>
</evidence>
<dbReference type="InterPro" id="IPR017853">
    <property type="entry name" value="GH"/>
</dbReference>
<dbReference type="KEGG" id="act:ACLA_097900"/>
<evidence type="ECO:0000256" key="3">
    <source>
        <dbReference type="ARBA" id="ARBA00012755"/>
    </source>
</evidence>
<dbReference type="InterPro" id="IPR013785">
    <property type="entry name" value="Aldolase_TIM"/>
</dbReference>
<dbReference type="PANTHER" id="PTHR11452">
    <property type="entry name" value="ALPHA-GALACTOSIDASE/ALPHA-N-ACETYLGALACTOSAMINIDASE"/>
    <property type="match status" value="1"/>
</dbReference>
<evidence type="ECO:0000256" key="5">
    <source>
        <dbReference type="ARBA" id="ARBA00023295"/>
    </source>
</evidence>
<reference evidence="7 8" key="1">
    <citation type="journal article" date="2008" name="PLoS Genet.">
        <title>Genomic islands in the pathogenic filamentous fungus Aspergillus fumigatus.</title>
        <authorList>
            <person name="Fedorova N.D."/>
            <person name="Khaldi N."/>
            <person name="Joardar V.S."/>
            <person name="Maiti R."/>
            <person name="Amedeo P."/>
            <person name="Anderson M.J."/>
            <person name="Crabtree J."/>
            <person name="Silva J.C."/>
            <person name="Badger J.H."/>
            <person name="Albarraq A."/>
            <person name="Angiuoli S."/>
            <person name="Bussey H."/>
            <person name="Bowyer P."/>
            <person name="Cotty P.J."/>
            <person name="Dyer P.S."/>
            <person name="Egan A."/>
            <person name="Galens K."/>
            <person name="Fraser-Liggett C.M."/>
            <person name="Haas B.J."/>
            <person name="Inman J.M."/>
            <person name="Kent R."/>
            <person name="Lemieux S."/>
            <person name="Malavazi I."/>
            <person name="Orvis J."/>
            <person name="Roemer T."/>
            <person name="Ronning C.M."/>
            <person name="Sundaram J.P."/>
            <person name="Sutton G."/>
            <person name="Turner G."/>
            <person name="Venter J.C."/>
            <person name="White O.R."/>
            <person name="Whitty B.R."/>
            <person name="Youngman P."/>
            <person name="Wolfe K.H."/>
            <person name="Goldman G.H."/>
            <person name="Wortman J.R."/>
            <person name="Jiang B."/>
            <person name="Denning D.W."/>
            <person name="Nierman W.C."/>
        </authorList>
    </citation>
    <scope>NUCLEOTIDE SEQUENCE [LARGE SCALE GENOMIC DNA]</scope>
    <source>
        <strain evidence="8">ATCC 1007 / CBS 513.65 / DSM 816 / NCTC 3887 / NRRL 1</strain>
    </source>
</reference>
<organism evidence="7 8">
    <name type="scientific">Aspergillus clavatus (strain ATCC 1007 / CBS 513.65 / DSM 816 / NCTC 3887 / NRRL 1 / QM 1276 / 107)</name>
    <dbReference type="NCBI Taxonomy" id="344612"/>
    <lineage>
        <taxon>Eukaryota</taxon>
        <taxon>Fungi</taxon>
        <taxon>Dikarya</taxon>
        <taxon>Ascomycota</taxon>
        <taxon>Pezizomycotina</taxon>
        <taxon>Eurotiomycetes</taxon>
        <taxon>Eurotiomycetidae</taxon>
        <taxon>Eurotiales</taxon>
        <taxon>Aspergillaceae</taxon>
        <taxon>Aspergillus</taxon>
        <taxon>Aspergillus subgen. Fumigati</taxon>
    </lineage>
</organism>
<dbReference type="STRING" id="344612.A1CMR1"/>
<dbReference type="VEuPathDB" id="FungiDB:ACLA_097900"/>
<accession>A1CMR1</accession>